<dbReference type="RefSeq" id="WP_181051324.1">
    <property type="nucleotide sequence ID" value="NZ_JACDXJ010000001.1"/>
</dbReference>
<dbReference type="Proteomes" id="UP000572984">
    <property type="component" value="Unassembled WGS sequence"/>
</dbReference>
<accession>A0A838BJN3</accession>
<name>A0A838BJN3_9HYPH</name>
<evidence type="ECO:0000259" key="1">
    <source>
        <dbReference type="Pfam" id="PF20275"/>
    </source>
</evidence>
<organism evidence="2 3">
    <name type="scientific">Microvirga mediterraneensis</name>
    <dbReference type="NCBI Taxonomy" id="2754695"/>
    <lineage>
        <taxon>Bacteria</taxon>
        <taxon>Pseudomonadati</taxon>
        <taxon>Pseudomonadota</taxon>
        <taxon>Alphaproteobacteria</taxon>
        <taxon>Hyphomicrobiales</taxon>
        <taxon>Methylobacteriaceae</taxon>
        <taxon>Microvirga</taxon>
    </lineage>
</organism>
<dbReference type="InterPro" id="IPR046919">
    <property type="entry name" value="ABC-3C_CTD10"/>
</dbReference>
<protein>
    <recommendedName>
        <fullName evidence="1">ABC-three component systems C-terminal domain-containing protein</fullName>
    </recommendedName>
</protein>
<evidence type="ECO:0000313" key="2">
    <source>
        <dbReference type="EMBL" id="MBA1155708.1"/>
    </source>
</evidence>
<proteinExistence type="predicted"/>
<evidence type="ECO:0000313" key="3">
    <source>
        <dbReference type="Proteomes" id="UP000572984"/>
    </source>
</evidence>
<dbReference type="AlphaFoldDB" id="A0A838BJN3"/>
<dbReference type="Pfam" id="PF20275">
    <property type="entry name" value="CTD10"/>
    <property type="match status" value="1"/>
</dbReference>
<comment type="caution">
    <text evidence="2">The sequence shown here is derived from an EMBL/GenBank/DDBJ whole genome shotgun (WGS) entry which is preliminary data.</text>
</comment>
<keyword evidence="3" id="KW-1185">Reference proteome</keyword>
<sequence>MDAPSPALVLAGPTGATLRRLHGDAFQGFFSDVMSELHGDDFVPVGAFGRRGDKGCDGYLFQSGQLFQCYDKLHDAGLDVDGMVGKMEKDYGKAAAGLSVIMKEWHFVHDLFDGFPVEAILKLKELEAANSQHKFGFIGPQGFEDRVLRLDEEHVVALLGPAATAADTQNMRMEEVSDLIKAVMASVDADQPDTGPITVVPYDKLETNKITGCWHHLLVAGFSNAPHVRHYIDRHPDPELGTHLARVFKARYENLKLQGLKPNAILASLYEGITGVGSVSPERQVAAHALLAYLFEACDIFEDHPSKVNA</sequence>
<dbReference type="EMBL" id="JACDXJ010000001">
    <property type="protein sequence ID" value="MBA1155708.1"/>
    <property type="molecule type" value="Genomic_DNA"/>
</dbReference>
<reference evidence="2 3" key="1">
    <citation type="submission" date="2020-07" db="EMBL/GenBank/DDBJ databases">
        <title>Draft genome and description of Microvirga mediterraneensis Marseille-Q2068 sp. nov.</title>
        <authorList>
            <person name="Boxberger M."/>
        </authorList>
    </citation>
    <scope>NUCLEOTIDE SEQUENCE [LARGE SCALE GENOMIC DNA]</scope>
    <source>
        <strain evidence="2 3">Marseille-Q2068</strain>
    </source>
</reference>
<gene>
    <name evidence="2" type="ORF">H0S73_06120</name>
</gene>
<feature type="domain" description="ABC-three component systems C-terminal" evidence="1">
    <location>
        <begin position="176"/>
        <end position="302"/>
    </location>
</feature>